<feature type="transmembrane region" description="Helical" evidence="6">
    <location>
        <begin position="111"/>
        <end position="128"/>
    </location>
</feature>
<dbReference type="GO" id="GO:0044341">
    <property type="term" value="P:sodium-dependent phosphate transport"/>
    <property type="evidence" value="ECO:0007669"/>
    <property type="project" value="InterPro"/>
</dbReference>
<evidence type="ECO:0000256" key="5">
    <source>
        <dbReference type="ARBA" id="ARBA00023136"/>
    </source>
</evidence>
<name>A0A451GDZ9_9GAMM</name>
<feature type="transmembrane region" description="Helical" evidence="6">
    <location>
        <begin position="250"/>
        <end position="271"/>
    </location>
</feature>
<feature type="transmembrane region" description="Helical" evidence="6">
    <location>
        <begin position="197"/>
        <end position="215"/>
    </location>
</feature>
<dbReference type="OrthoDB" id="9763003at2"/>
<dbReference type="NCBIfam" id="NF037997">
    <property type="entry name" value="Na_Pi_symport"/>
    <property type="match status" value="1"/>
</dbReference>
<comment type="subcellular location">
    <subcellularLocation>
        <location evidence="1">Cell membrane</location>
        <topology evidence="1">Multi-pass membrane protein</topology>
    </subcellularLocation>
</comment>
<proteinExistence type="predicted"/>
<comment type="caution">
    <text evidence="7">The sequence shown here is derived from an EMBL/GenBank/DDBJ whole genome shotgun (WGS) entry which is preliminary data.</text>
</comment>
<dbReference type="GO" id="GO:0005436">
    <property type="term" value="F:sodium:phosphate symporter activity"/>
    <property type="evidence" value="ECO:0007669"/>
    <property type="project" value="InterPro"/>
</dbReference>
<feature type="transmembrane region" description="Helical" evidence="6">
    <location>
        <begin position="85"/>
        <end position="105"/>
    </location>
</feature>
<keyword evidence="8" id="KW-1185">Reference proteome</keyword>
<evidence type="ECO:0000256" key="1">
    <source>
        <dbReference type="ARBA" id="ARBA00004651"/>
    </source>
</evidence>
<evidence type="ECO:0000313" key="8">
    <source>
        <dbReference type="Proteomes" id="UP000288789"/>
    </source>
</evidence>
<evidence type="ECO:0000256" key="3">
    <source>
        <dbReference type="ARBA" id="ARBA00022692"/>
    </source>
</evidence>
<dbReference type="PANTHER" id="PTHR10010">
    <property type="entry name" value="SOLUTE CARRIER FAMILY 34 SODIUM PHOSPHATE , MEMBER 2-RELATED"/>
    <property type="match status" value="1"/>
</dbReference>
<reference evidence="7 8" key="1">
    <citation type="submission" date="2018-12" db="EMBL/GenBank/DDBJ databases">
        <authorList>
            <person name="Li A."/>
            <person name="Zhang M."/>
            <person name="Zhu H."/>
        </authorList>
    </citation>
    <scope>NUCLEOTIDE SEQUENCE [LARGE SCALE GENOMIC DNA]</scope>
    <source>
        <strain evidence="7 8">R04H25</strain>
    </source>
</reference>
<dbReference type="RefSeq" id="WP_128352160.1">
    <property type="nucleotide sequence ID" value="NZ_CAXBCQ010000004.1"/>
</dbReference>
<protein>
    <submittedName>
        <fullName evidence="7">Na/Pi cotransporter family protein</fullName>
    </submittedName>
</protein>
<keyword evidence="3 6" id="KW-0812">Transmembrane</keyword>
<keyword evidence="4 6" id="KW-1133">Transmembrane helix</keyword>
<dbReference type="InterPro" id="IPR003841">
    <property type="entry name" value="Na/Pi_transpt"/>
</dbReference>
<feature type="transmembrane region" description="Helical" evidence="6">
    <location>
        <begin position="283"/>
        <end position="305"/>
    </location>
</feature>
<feature type="transmembrane region" description="Helical" evidence="6">
    <location>
        <begin position="221"/>
        <end position="238"/>
    </location>
</feature>
<feature type="transmembrane region" description="Helical" evidence="6">
    <location>
        <begin position="171"/>
        <end position="190"/>
    </location>
</feature>
<accession>A0A451GDZ9</accession>
<dbReference type="EMBL" id="RSFE01000004">
    <property type="protein sequence ID" value="RWU11152.1"/>
    <property type="molecule type" value="Genomic_DNA"/>
</dbReference>
<dbReference type="Pfam" id="PF02690">
    <property type="entry name" value="Na_Pi_cotrans"/>
    <property type="match status" value="2"/>
</dbReference>
<evidence type="ECO:0000256" key="2">
    <source>
        <dbReference type="ARBA" id="ARBA00022475"/>
    </source>
</evidence>
<evidence type="ECO:0000313" key="7">
    <source>
        <dbReference type="EMBL" id="RWU11152.1"/>
    </source>
</evidence>
<dbReference type="GO" id="GO:0005886">
    <property type="term" value="C:plasma membrane"/>
    <property type="evidence" value="ECO:0007669"/>
    <property type="project" value="UniProtKB-SubCell"/>
</dbReference>
<evidence type="ECO:0000256" key="4">
    <source>
        <dbReference type="ARBA" id="ARBA00022989"/>
    </source>
</evidence>
<dbReference type="PANTHER" id="PTHR10010:SF46">
    <property type="entry name" value="SODIUM-DEPENDENT PHOSPHATE TRANSPORT PROTEIN 2B"/>
    <property type="match status" value="1"/>
</dbReference>
<dbReference type="Proteomes" id="UP000288789">
    <property type="component" value="Unassembled WGS sequence"/>
</dbReference>
<sequence length="517" mass="55179">MTLTDLTLAIGGLGLLLLGMQLLTDGLKAAAGSHLQTFLERSTQTRMRAALSGFTVTALVQSSSAVVVALLGFTNAGMLKLREAAWVVFGSNVGTTMTAWIVALIGLKLNIGVFAWPLIGFGMLIQLVRKNSVAGNVGTAIAGFGVLFVGLDTLRDAFEQVVTVLPVEQLQVTGVAGVLVAVAAGALLTALVQSSSAALAIVLTASVSGVFSPLAGAAVVIGANIGTTITALLASVGATAHAKRLAAVHVLMNSVTGAVALVLLVPLWWVAELLSGGEQVTNISSGLAVFHTLFNVLGLALMWLLDNRIFRQVERWYRLPPLRSGEPRFLDKTVLQIPAMGLGAAQQELNRVLRQYIMRLRALLRDDAVNTDTEEDIATGELLGHIKVYLNLLSEKQLHGDEALKLAELHNSYARLIDLRDIVEKLRAAKPEYIDASLNHDMRNQLLELLSGADMKDRSEASWSALLSSIRATRNLLRHTWLTNIAANELSPTEGAALFQLASLWERSAEIIAALKA</sequence>
<dbReference type="AlphaFoldDB" id="A0A451GDZ9"/>
<keyword evidence="2" id="KW-1003">Cell membrane</keyword>
<gene>
    <name evidence="7" type="ORF">EGC76_06320</name>
</gene>
<feature type="transmembrane region" description="Helical" evidence="6">
    <location>
        <begin position="50"/>
        <end position="73"/>
    </location>
</feature>
<evidence type="ECO:0000256" key="6">
    <source>
        <dbReference type="SAM" id="Phobius"/>
    </source>
</evidence>
<organism evidence="7 8">
    <name type="scientific">Pseudidiomarina gelatinasegens</name>
    <dbReference type="NCBI Taxonomy" id="2487740"/>
    <lineage>
        <taxon>Bacteria</taxon>
        <taxon>Pseudomonadati</taxon>
        <taxon>Pseudomonadota</taxon>
        <taxon>Gammaproteobacteria</taxon>
        <taxon>Alteromonadales</taxon>
        <taxon>Idiomarinaceae</taxon>
        <taxon>Pseudidiomarina</taxon>
    </lineage>
</organism>
<feature type="transmembrane region" description="Helical" evidence="6">
    <location>
        <begin position="133"/>
        <end position="151"/>
    </location>
</feature>
<keyword evidence="5 6" id="KW-0472">Membrane</keyword>